<organism evidence="4">
    <name type="scientific">Echinostoma caproni</name>
    <dbReference type="NCBI Taxonomy" id="27848"/>
    <lineage>
        <taxon>Eukaryota</taxon>
        <taxon>Metazoa</taxon>
        <taxon>Spiralia</taxon>
        <taxon>Lophotrochozoa</taxon>
        <taxon>Platyhelminthes</taxon>
        <taxon>Trematoda</taxon>
        <taxon>Digenea</taxon>
        <taxon>Plagiorchiida</taxon>
        <taxon>Echinostomata</taxon>
        <taxon>Echinostomatoidea</taxon>
        <taxon>Echinostomatidae</taxon>
        <taxon>Echinostoma</taxon>
    </lineage>
</organism>
<evidence type="ECO:0000313" key="2">
    <source>
        <dbReference type="EMBL" id="VDP20216.1"/>
    </source>
</evidence>
<evidence type="ECO:0000256" key="1">
    <source>
        <dbReference type="ARBA" id="ARBA00006190"/>
    </source>
</evidence>
<reference evidence="2 3" key="2">
    <citation type="submission" date="2018-11" db="EMBL/GenBank/DDBJ databases">
        <authorList>
            <consortium name="Pathogen Informatics"/>
        </authorList>
    </citation>
    <scope>NUCLEOTIDE SEQUENCE [LARGE SCALE GENOMIC DNA]</scope>
    <source>
        <strain evidence="2 3">Egypt</strain>
    </source>
</reference>
<dbReference type="PANTHER" id="PTHR10476">
    <property type="entry name" value="CHARGED MULTIVESICULAR BODY PROTEIN"/>
    <property type="match status" value="1"/>
</dbReference>
<dbReference type="Proteomes" id="UP000272942">
    <property type="component" value="Unassembled WGS sequence"/>
</dbReference>
<dbReference type="EMBL" id="UZAN01000667">
    <property type="protein sequence ID" value="VDP20216.1"/>
    <property type="molecule type" value="Genomic_DNA"/>
</dbReference>
<dbReference type="GO" id="GO:0007034">
    <property type="term" value="P:vacuolar transport"/>
    <property type="evidence" value="ECO:0007669"/>
    <property type="project" value="InterPro"/>
</dbReference>
<accession>A0A182ZZS4</accession>
<comment type="similarity">
    <text evidence="1">Belongs to the SNF7 family.</text>
</comment>
<evidence type="ECO:0000313" key="3">
    <source>
        <dbReference type="Proteomes" id="UP000272942"/>
    </source>
</evidence>
<sequence length="97" mass="10598">MQKTMQELSKEMMKMGIIGEMIDDTMDVALGDPDDTDEAVSAEIDKILAEITATEIAKVPDAVEDTLPSGVTLDREDIVEDEGEISQMQARLAALRN</sequence>
<evidence type="ECO:0000313" key="4">
    <source>
        <dbReference type="WBParaSite" id="ECPE_0000020801-mRNA-1"/>
    </source>
</evidence>
<proteinExistence type="inferred from homology"/>
<keyword evidence="3" id="KW-1185">Reference proteome</keyword>
<dbReference type="WBParaSite" id="ECPE_0000020801-mRNA-1">
    <property type="protein sequence ID" value="ECPE_0000020801-mRNA-1"/>
    <property type="gene ID" value="ECPE_0000020801"/>
</dbReference>
<name>A0A182ZZS4_9TREM</name>
<dbReference type="InterPro" id="IPR005024">
    <property type="entry name" value="Snf7_fam"/>
</dbReference>
<protein>
    <submittedName>
        <fullName evidence="4">Charged multivesicular body protein 2a</fullName>
    </submittedName>
</protein>
<reference evidence="4" key="1">
    <citation type="submission" date="2016-06" db="UniProtKB">
        <authorList>
            <consortium name="WormBaseParasite"/>
        </authorList>
    </citation>
    <scope>IDENTIFICATION</scope>
</reference>
<dbReference type="Gene3D" id="6.10.140.1230">
    <property type="match status" value="1"/>
</dbReference>
<dbReference type="Pfam" id="PF03357">
    <property type="entry name" value="Snf7"/>
    <property type="match status" value="1"/>
</dbReference>
<dbReference type="OrthoDB" id="2329734at2759"/>
<dbReference type="AlphaFoldDB" id="A0A182ZZS4"/>
<gene>
    <name evidence="2" type="ORF">ECPE_LOCUS209</name>
</gene>